<dbReference type="RefSeq" id="WP_326836630.1">
    <property type="nucleotide sequence ID" value="NZ_CP142149.1"/>
</dbReference>
<keyword evidence="2" id="KW-1185">Reference proteome</keyword>
<proteinExistence type="predicted"/>
<protein>
    <submittedName>
        <fullName evidence="1">DUF5691 domain-containing protein</fullName>
    </submittedName>
</protein>
<reference evidence="1 2" key="1">
    <citation type="journal article" date="2015" name="Int. J. Syst. Evol. Microbiol.">
        <title>Amycolatopsis rhabdoformis sp. nov., an actinomycete isolated from a tropical forest soil.</title>
        <authorList>
            <person name="Souza W.R."/>
            <person name="Silva R.E."/>
            <person name="Goodfellow M."/>
            <person name="Busarakam K."/>
            <person name="Figueiro F.S."/>
            <person name="Ferreira D."/>
            <person name="Rodrigues-Filho E."/>
            <person name="Moraes L.A.B."/>
            <person name="Zucchi T.D."/>
        </authorList>
    </citation>
    <scope>NUCLEOTIDE SEQUENCE [LARGE SCALE GENOMIC DNA]</scope>
    <source>
        <strain evidence="1 2">NCIMB 14900</strain>
    </source>
</reference>
<dbReference type="EMBL" id="CP142149">
    <property type="protein sequence ID" value="WSE33831.1"/>
    <property type="molecule type" value="Genomic_DNA"/>
</dbReference>
<dbReference type="InterPro" id="IPR043746">
    <property type="entry name" value="DUF5691"/>
</dbReference>
<evidence type="ECO:0000313" key="2">
    <source>
        <dbReference type="Proteomes" id="UP001330812"/>
    </source>
</evidence>
<accession>A0ABZ1II86</accession>
<sequence>MKAWEDLVGTALLGTRRRQPDVAGLPDEVREVVGKAEGTRTEDQADAVLATAALLTNYRRAGRVPLAGARREEPARADGRAFVSPSARERLARLVHANRPELLEEWLRTAAERGVRVGPELVPALADAARARVSLRAPLAEVAGPVGAWLGERNTEWAFLVAEVEDDGDDAWQFGTPARRQAWFERALTQDPVAARAALTATWRTEPADLRAAFLGMLGRHLGPEDEPFLDAALADRAAAVRDTAVRLLGRLPDTGLGKRMAARLQECVAVRSRSLRADVLQVTLPGPDESLVRDGVRVPHGPGQDTARLRAIIAATPLAFWAEFGSPGDLVGMLVEGCPLAVVRESWATAAIRQRNEAWAQALVEAEPGGRATAALVGVLAPEKQAATVAKLARGLKVEALTRLILDLPQPWPEELGRVLLDWVAAQEDHRLVAHAAALIAKAVPPGCLRHRLSVIPQPGEAAPWRRAVAETLTFRREMHEELS</sequence>
<organism evidence="1 2">
    <name type="scientific">Amycolatopsis rhabdoformis</name>
    <dbReference type="NCBI Taxonomy" id="1448059"/>
    <lineage>
        <taxon>Bacteria</taxon>
        <taxon>Bacillati</taxon>
        <taxon>Actinomycetota</taxon>
        <taxon>Actinomycetes</taxon>
        <taxon>Pseudonocardiales</taxon>
        <taxon>Pseudonocardiaceae</taxon>
        <taxon>Amycolatopsis</taxon>
    </lineage>
</organism>
<dbReference type="Pfam" id="PF18944">
    <property type="entry name" value="DUF5691"/>
    <property type="match status" value="1"/>
</dbReference>
<dbReference type="Proteomes" id="UP001330812">
    <property type="component" value="Chromosome"/>
</dbReference>
<name>A0ABZ1II86_9PSEU</name>
<gene>
    <name evidence="1" type="ORF">VSH64_17245</name>
</gene>
<evidence type="ECO:0000313" key="1">
    <source>
        <dbReference type="EMBL" id="WSE33831.1"/>
    </source>
</evidence>